<evidence type="ECO:0000313" key="1">
    <source>
        <dbReference type="EMBL" id="OVF10703.1"/>
    </source>
</evidence>
<dbReference type="AlphaFoldDB" id="A0AA91Q3S9"/>
<reference evidence="1 2" key="1">
    <citation type="submission" date="2017-04" db="EMBL/GenBank/DDBJ databases">
        <title>Draft genome of the yeast Clavispora lusitaniae type strain CBS 6936.</title>
        <authorList>
            <person name="Durrens P."/>
            <person name="Klopp C."/>
            <person name="Biteau N."/>
            <person name="Fitton-Ouhabi V."/>
            <person name="Dementhon K."/>
            <person name="Accoceberry I."/>
            <person name="Sherman D.J."/>
            <person name="Noel T."/>
        </authorList>
    </citation>
    <scope>NUCLEOTIDE SEQUENCE [LARGE SCALE GENOMIC DNA]</scope>
    <source>
        <strain evidence="1 2">CBS 6936</strain>
    </source>
</reference>
<organism evidence="1 2">
    <name type="scientific">Clavispora lusitaniae</name>
    <name type="common">Candida lusitaniae</name>
    <dbReference type="NCBI Taxonomy" id="36911"/>
    <lineage>
        <taxon>Eukaryota</taxon>
        <taxon>Fungi</taxon>
        <taxon>Dikarya</taxon>
        <taxon>Ascomycota</taxon>
        <taxon>Saccharomycotina</taxon>
        <taxon>Pichiomycetes</taxon>
        <taxon>Metschnikowiaceae</taxon>
        <taxon>Clavispora</taxon>
    </lineage>
</organism>
<accession>A0AA91Q3S9</accession>
<protein>
    <submittedName>
        <fullName evidence="1">Uncharacterized protein</fullName>
    </submittedName>
</protein>
<proteinExistence type="predicted"/>
<dbReference type="KEGG" id="clus:A9F13_01g01056"/>
<sequence>MEAKSLRTISLHDVVSEMQALADTIDYLAEVAATKQELHDDSEGLITQFIAAMPEEEECMAVKEWMLHNASTCGRTVREIAGKLIRAYEEQFEELIHQVEELETTD</sequence>
<dbReference type="Proteomes" id="UP000195602">
    <property type="component" value="Unassembled WGS sequence"/>
</dbReference>
<evidence type="ECO:0000313" key="2">
    <source>
        <dbReference type="Proteomes" id="UP000195602"/>
    </source>
</evidence>
<name>A0AA91Q3S9_CLALS</name>
<dbReference type="EMBL" id="LYUB02000001">
    <property type="protein sequence ID" value="OVF10703.1"/>
    <property type="molecule type" value="Genomic_DNA"/>
</dbReference>
<comment type="caution">
    <text evidence="1">The sequence shown here is derived from an EMBL/GenBank/DDBJ whole genome shotgun (WGS) entry which is preliminary data.</text>
</comment>
<gene>
    <name evidence="1" type="ORF">A9F13_01g01056</name>
</gene>